<dbReference type="PROSITE" id="PS00108">
    <property type="entry name" value="PROTEIN_KINASE_ST"/>
    <property type="match status" value="1"/>
</dbReference>
<comment type="catalytic activity">
    <reaction evidence="25">
        <text>L-seryl-[protein] + ATP = O-phospho-L-seryl-[protein] + ADP + H(+)</text>
        <dbReference type="Rhea" id="RHEA:17989"/>
        <dbReference type="Rhea" id="RHEA-COMP:9863"/>
        <dbReference type="Rhea" id="RHEA-COMP:11604"/>
        <dbReference type="ChEBI" id="CHEBI:15378"/>
        <dbReference type="ChEBI" id="CHEBI:29999"/>
        <dbReference type="ChEBI" id="CHEBI:30616"/>
        <dbReference type="ChEBI" id="CHEBI:83421"/>
        <dbReference type="ChEBI" id="CHEBI:456216"/>
        <dbReference type="EC" id="2.7.11.1"/>
    </reaction>
</comment>
<evidence type="ECO:0000256" key="3">
    <source>
        <dbReference type="ARBA" id="ARBA00004342"/>
    </source>
</evidence>
<proteinExistence type="inferred from homology"/>
<dbReference type="GO" id="GO:0005509">
    <property type="term" value="F:calcium ion binding"/>
    <property type="evidence" value="ECO:0007669"/>
    <property type="project" value="InterPro"/>
</dbReference>
<dbReference type="PROSITE" id="PS50222">
    <property type="entry name" value="EF_HAND_2"/>
    <property type="match status" value="4"/>
</dbReference>
<evidence type="ECO:0000256" key="26">
    <source>
        <dbReference type="ARBA" id="ARBA00060437"/>
    </source>
</evidence>
<feature type="domain" description="Protein kinase" evidence="30">
    <location>
        <begin position="41"/>
        <end position="296"/>
    </location>
</feature>
<dbReference type="FunFam" id="1.10.510.10:FF:000398">
    <property type="entry name" value="Calcium-dependent protein kinase 1"/>
    <property type="match status" value="1"/>
</dbReference>
<feature type="binding site" evidence="28">
    <location>
        <position position="70"/>
    </location>
    <ligand>
        <name>ATP</name>
        <dbReference type="ChEBI" id="CHEBI:30616"/>
    </ligand>
</feature>
<keyword evidence="20" id="KW-0564">Palmitate</keyword>
<evidence type="ECO:0000256" key="7">
    <source>
        <dbReference type="ARBA" id="ARBA00022511"/>
    </source>
</evidence>
<dbReference type="Pfam" id="PF00069">
    <property type="entry name" value="Pkinase"/>
    <property type="match status" value="1"/>
</dbReference>
<comment type="subcellular location">
    <subcellularLocation>
        <location evidence="3">Cell membrane</location>
        <topology evidence="3">Lipid-anchor</topology>
        <orientation evidence="3">Cytoplasmic side</orientation>
    </subcellularLocation>
    <subcellularLocation>
        <location evidence="2">Cell projection</location>
        <location evidence="2">Cilium</location>
        <location evidence="2">Flagellum</location>
    </subcellularLocation>
    <subcellularLocation>
        <location evidence="4">Host cell membrane</location>
        <topology evidence="4">Lipid-anchor</topology>
    </subcellularLocation>
    <subcellularLocation>
        <location evidence="26">Parasitophorous vacuole membrane</location>
        <topology evidence="26">Lipid-anchor</topology>
    </subcellularLocation>
</comment>
<keyword evidence="9" id="KW-0808">Transferase</keyword>
<protein>
    <recommendedName>
        <fullName evidence="27">Calcium-dependent protein kinase 1</fullName>
        <ecNumber evidence="5">2.7.11.1</ecNumber>
    </recommendedName>
</protein>
<feature type="domain" description="EF-hand" evidence="31">
    <location>
        <begin position="414"/>
        <end position="448"/>
    </location>
</feature>
<evidence type="ECO:0000256" key="8">
    <source>
        <dbReference type="ARBA" id="ARBA00022527"/>
    </source>
</evidence>
<evidence type="ECO:0000256" key="27">
    <source>
        <dbReference type="ARBA" id="ARBA00068067"/>
    </source>
</evidence>
<dbReference type="PANTHER" id="PTHR24349">
    <property type="entry name" value="SERINE/THREONINE-PROTEIN KINASE"/>
    <property type="match status" value="1"/>
</dbReference>
<dbReference type="InterPro" id="IPR002048">
    <property type="entry name" value="EF_hand_dom"/>
</dbReference>
<comment type="caution">
    <text evidence="32">The sequence shown here is derived from an EMBL/GenBank/DDBJ whole genome shotgun (WGS) entry which is preliminary data.</text>
</comment>
<evidence type="ECO:0000256" key="29">
    <source>
        <dbReference type="RuleBase" id="RU000304"/>
    </source>
</evidence>
<comment type="catalytic activity">
    <reaction evidence="24">
        <text>L-threonyl-[protein] + ATP = O-phospho-L-threonyl-[protein] + ADP + H(+)</text>
        <dbReference type="Rhea" id="RHEA:46608"/>
        <dbReference type="Rhea" id="RHEA-COMP:11060"/>
        <dbReference type="Rhea" id="RHEA-COMP:11605"/>
        <dbReference type="ChEBI" id="CHEBI:15378"/>
        <dbReference type="ChEBI" id="CHEBI:30013"/>
        <dbReference type="ChEBI" id="CHEBI:30616"/>
        <dbReference type="ChEBI" id="CHEBI:61977"/>
        <dbReference type="ChEBI" id="CHEBI:456216"/>
        <dbReference type="EC" id="2.7.11.1"/>
    </reaction>
</comment>
<dbReference type="InterPro" id="IPR050205">
    <property type="entry name" value="CDPK_Ser/Thr_kinases"/>
</dbReference>
<keyword evidence="18" id="KW-1043">Host membrane</keyword>
<dbReference type="EMBL" id="CAJJDN010000008">
    <property type="protein sequence ID" value="CAD8054313.1"/>
    <property type="molecule type" value="Genomic_DNA"/>
</dbReference>
<keyword evidence="15" id="KW-0106">Calcium</keyword>
<dbReference type="GO" id="GO:0005886">
    <property type="term" value="C:plasma membrane"/>
    <property type="evidence" value="ECO:0007669"/>
    <property type="project" value="UniProtKB-SubCell"/>
</dbReference>
<feature type="domain" description="EF-hand" evidence="31">
    <location>
        <begin position="449"/>
        <end position="484"/>
    </location>
</feature>
<keyword evidence="6" id="KW-1003">Cell membrane</keyword>
<evidence type="ECO:0000256" key="28">
    <source>
        <dbReference type="PROSITE-ProRule" id="PRU10141"/>
    </source>
</evidence>
<keyword evidence="14" id="KW-0418">Kinase</keyword>
<dbReference type="Pfam" id="PF13499">
    <property type="entry name" value="EF-hand_7"/>
    <property type="match status" value="2"/>
</dbReference>
<evidence type="ECO:0000256" key="20">
    <source>
        <dbReference type="ARBA" id="ARBA00023139"/>
    </source>
</evidence>
<dbReference type="InterPro" id="IPR018247">
    <property type="entry name" value="EF_Hand_1_Ca_BS"/>
</dbReference>
<evidence type="ECO:0000256" key="13">
    <source>
        <dbReference type="ARBA" id="ARBA00022741"/>
    </source>
</evidence>
<dbReference type="GO" id="GO:0031514">
    <property type="term" value="C:motile cilium"/>
    <property type="evidence" value="ECO:0007669"/>
    <property type="project" value="UniProtKB-SubCell"/>
</dbReference>
<dbReference type="FunFam" id="3.30.200.20:FF:000315">
    <property type="entry name" value="Calcium-dependent protein kinase 3"/>
    <property type="match status" value="1"/>
</dbReference>
<evidence type="ECO:0000256" key="11">
    <source>
        <dbReference type="ARBA" id="ARBA00022723"/>
    </source>
</evidence>
<dbReference type="InterPro" id="IPR017441">
    <property type="entry name" value="Protein_kinase_ATP_BS"/>
</dbReference>
<dbReference type="GO" id="GO:0020002">
    <property type="term" value="C:host cell plasma membrane"/>
    <property type="evidence" value="ECO:0007669"/>
    <property type="project" value="UniProtKB-SubCell"/>
</dbReference>
<evidence type="ECO:0000313" key="32">
    <source>
        <dbReference type="EMBL" id="CAD8054313.1"/>
    </source>
</evidence>
<keyword evidence="21" id="KW-0966">Cell projection</keyword>
<feature type="domain" description="EF-hand" evidence="31">
    <location>
        <begin position="378"/>
        <end position="413"/>
    </location>
</feature>
<dbReference type="CDD" id="cd05117">
    <property type="entry name" value="STKc_CAMK"/>
    <property type="match status" value="1"/>
</dbReference>
<name>A0A8S1KJD3_9CILI</name>
<evidence type="ECO:0000256" key="23">
    <source>
        <dbReference type="ARBA" id="ARBA00024334"/>
    </source>
</evidence>
<evidence type="ECO:0000313" key="33">
    <source>
        <dbReference type="Proteomes" id="UP000692954"/>
    </source>
</evidence>
<keyword evidence="22" id="KW-0449">Lipoprotein</keyword>
<dbReference type="GO" id="GO:0020005">
    <property type="term" value="C:symbiont-containing vacuole membrane"/>
    <property type="evidence" value="ECO:0007669"/>
    <property type="project" value="UniProtKB-SubCell"/>
</dbReference>
<dbReference type="OrthoDB" id="40902at2759"/>
<evidence type="ECO:0000256" key="15">
    <source>
        <dbReference type="ARBA" id="ARBA00022837"/>
    </source>
</evidence>
<dbReference type="FunFam" id="1.10.238.10:FF:000199">
    <property type="entry name" value="Uncharacterized protein"/>
    <property type="match status" value="1"/>
</dbReference>
<keyword evidence="13 28" id="KW-0547">Nucleotide-binding</keyword>
<comment type="similarity">
    <text evidence="23">Belongs to the protein kinase superfamily. Ser/Thr protein kinase family. CDPK subfamily.</text>
</comment>
<evidence type="ECO:0000256" key="24">
    <source>
        <dbReference type="ARBA" id="ARBA00047899"/>
    </source>
</evidence>
<dbReference type="EC" id="2.7.11.1" evidence="5"/>
<evidence type="ECO:0000256" key="16">
    <source>
        <dbReference type="ARBA" id="ARBA00022840"/>
    </source>
</evidence>
<comment type="cofactor">
    <cofactor evidence="1">
        <name>Mg(2+)</name>
        <dbReference type="ChEBI" id="CHEBI:18420"/>
    </cofactor>
</comment>
<evidence type="ECO:0000256" key="10">
    <source>
        <dbReference type="ARBA" id="ARBA00022707"/>
    </source>
</evidence>
<gene>
    <name evidence="32" type="ORF">PSON_ATCC_30995.1.T0080199</name>
</gene>
<dbReference type="PROSITE" id="PS50011">
    <property type="entry name" value="PROTEIN_KINASE_DOM"/>
    <property type="match status" value="1"/>
</dbReference>
<evidence type="ECO:0000256" key="22">
    <source>
        <dbReference type="ARBA" id="ARBA00023288"/>
    </source>
</evidence>
<accession>A0A8S1KJD3</accession>
<evidence type="ECO:0000256" key="9">
    <source>
        <dbReference type="ARBA" id="ARBA00022679"/>
    </source>
</evidence>
<keyword evidence="19" id="KW-0969">Cilium</keyword>
<dbReference type="PROSITE" id="PS00107">
    <property type="entry name" value="PROTEIN_KINASE_ATP"/>
    <property type="match status" value="1"/>
</dbReference>
<evidence type="ECO:0000259" key="31">
    <source>
        <dbReference type="PROSITE" id="PS50222"/>
    </source>
</evidence>
<evidence type="ECO:0000256" key="14">
    <source>
        <dbReference type="ARBA" id="ARBA00022777"/>
    </source>
</evidence>
<dbReference type="AlphaFoldDB" id="A0A8S1KJD3"/>
<dbReference type="CDD" id="cd00051">
    <property type="entry name" value="EFh"/>
    <property type="match status" value="1"/>
</dbReference>
<keyword evidence="11" id="KW-0479">Metal-binding</keyword>
<evidence type="ECO:0000259" key="30">
    <source>
        <dbReference type="PROSITE" id="PS50011"/>
    </source>
</evidence>
<evidence type="ECO:0000256" key="2">
    <source>
        <dbReference type="ARBA" id="ARBA00004230"/>
    </source>
</evidence>
<keyword evidence="16 28" id="KW-0067">ATP-binding</keyword>
<evidence type="ECO:0000256" key="21">
    <source>
        <dbReference type="ARBA" id="ARBA00023273"/>
    </source>
</evidence>
<dbReference type="InterPro" id="IPR008271">
    <property type="entry name" value="Ser/Thr_kinase_AS"/>
</dbReference>
<keyword evidence="7" id="KW-1032">Host cell membrane</keyword>
<dbReference type="InterPro" id="IPR000719">
    <property type="entry name" value="Prot_kinase_dom"/>
</dbReference>
<evidence type="ECO:0000256" key="25">
    <source>
        <dbReference type="ARBA" id="ARBA00048679"/>
    </source>
</evidence>
<dbReference type="GO" id="GO:0004674">
    <property type="term" value="F:protein serine/threonine kinase activity"/>
    <property type="evidence" value="ECO:0007669"/>
    <property type="project" value="UniProtKB-KW"/>
</dbReference>
<evidence type="ECO:0000256" key="1">
    <source>
        <dbReference type="ARBA" id="ARBA00001946"/>
    </source>
</evidence>
<dbReference type="SMART" id="SM00220">
    <property type="entry name" value="S_TKc"/>
    <property type="match status" value="1"/>
</dbReference>
<dbReference type="Proteomes" id="UP000692954">
    <property type="component" value="Unassembled WGS sequence"/>
</dbReference>
<keyword evidence="17" id="KW-0282">Flagellum</keyword>
<evidence type="ECO:0000256" key="12">
    <source>
        <dbReference type="ARBA" id="ARBA00022737"/>
    </source>
</evidence>
<keyword evidence="10" id="KW-0519">Myristate</keyword>
<keyword evidence="12" id="KW-0677">Repeat</keyword>
<evidence type="ECO:0000256" key="17">
    <source>
        <dbReference type="ARBA" id="ARBA00022846"/>
    </source>
</evidence>
<evidence type="ECO:0000256" key="18">
    <source>
        <dbReference type="ARBA" id="ARBA00022870"/>
    </source>
</evidence>
<sequence length="484" mass="56102">MHCQEYSNYFCIVFRYYLDRQEFTSYKDAYEGNGGNLRDYRLEDPPLGQGAFGTVWKAIHIASGQYRAIKQINKLKANEDEFQQIINEVNILKSLDHPNIIKIFDYFEEKDHLYIVTELCSGGELFDKIIKSNFFSEKDAALAMKQILSALNYCHQSKIVHRDIKPENLLYDHEGEDSQLKIIDFGTSQKYGNQKLEEKIGTAYYMAPELIDERYDEKCDIWSTGVVLFILLCGSPPFDGETDEQIIKRIQQGNIYFEQQQWKSVSNEAKDLVMQLLNKNPEKRLSANKALMHPWILKYTSEELKAPELKNVLNNMKHFRTTQKVQEAAFLYIVKQFISKEEKQELQKFFKFLDKNGDGVLTKQELLDGYKKIVSQSEAELQVDQIMKQVDKNESGLIDYSEFVAATINKQKLLQQDILEQAFKAIDNDNNGAITVEELKHMFGAGNKIPSEAWIKLMEDVDKNGDGVLSLQEFKEMMLKLQID</sequence>
<organism evidence="32 33">
    <name type="scientific">Paramecium sonneborni</name>
    <dbReference type="NCBI Taxonomy" id="65129"/>
    <lineage>
        <taxon>Eukaryota</taxon>
        <taxon>Sar</taxon>
        <taxon>Alveolata</taxon>
        <taxon>Ciliophora</taxon>
        <taxon>Intramacronucleata</taxon>
        <taxon>Oligohymenophorea</taxon>
        <taxon>Peniculida</taxon>
        <taxon>Parameciidae</taxon>
        <taxon>Paramecium</taxon>
    </lineage>
</organism>
<evidence type="ECO:0000256" key="19">
    <source>
        <dbReference type="ARBA" id="ARBA00023069"/>
    </source>
</evidence>
<evidence type="ECO:0000256" key="5">
    <source>
        <dbReference type="ARBA" id="ARBA00012513"/>
    </source>
</evidence>
<dbReference type="GO" id="GO:0005524">
    <property type="term" value="F:ATP binding"/>
    <property type="evidence" value="ECO:0007669"/>
    <property type="project" value="UniProtKB-UniRule"/>
</dbReference>
<reference evidence="32" key="1">
    <citation type="submission" date="2021-01" db="EMBL/GenBank/DDBJ databases">
        <authorList>
            <consortium name="Genoscope - CEA"/>
            <person name="William W."/>
        </authorList>
    </citation>
    <scope>NUCLEOTIDE SEQUENCE</scope>
</reference>
<dbReference type="PROSITE" id="PS00018">
    <property type="entry name" value="EF_HAND_1"/>
    <property type="match status" value="3"/>
</dbReference>
<keyword evidence="33" id="KW-1185">Reference proteome</keyword>
<dbReference type="SMART" id="SM00054">
    <property type="entry name" value="EFh"/>
    <property type="match status" value="4"/>
</dbReference>
<keyword evidence="8 29" id="KW-0723">Serine/threonine-protein kinase</keyword>
<keyword evidence="18" id="KW-0472">Membrane</keyword>
<evidence type="ECO:0000256" key="6">
    <source>
        <dbReference type="ARBA" id="ARBA00022475"/>
    </source>
</evidence>
<feature type="domain" description="EF-hand" evidence="31">
    <location>
        <begin position="341"/>
        <end position="376"/>
    </location>
</feature>
<evidence type="ECO:0000256" key="4">
    <source>
        <dbReference type="ARBA" id="ARBA00004425"/>
    </source>
</evidence>